<organism evidence="2">
    <name type="scientific">marine sediment metagenome</name>
    <dbReference type="NCBI Taxonomy" id="412755"/>
    <lineage>
        <taxon>unclassified sequences</taxon>
        <taxon>metagenomes</taxon>
        <taxon>ecological metagenomes</taxon>
    </lineage>
</organism>
<gene>
    <name evidence="2" type="ORF">S01H1_58556</name>
</gene>
<reference evidence="2" key="1">
    <citation type="journal article" date="2014" name="Front. Microbiol.">
        <title>High frequency of phylogenetically diverse reductive dehalogenase-homologous genes in deep subseafloor sedimentary metagenomes.</title>
        <authorList>
            <person name="Kawai M."/>
            <person name="Futagami T."/>
            <person name="Toyoda A."/>
            <person name="Takaki Y."/>
            <person name="Nishi S."/>
            <person name="Hori S."/>
            <person name="Arai W."/>
            <person name="Tsubouchi T."/>
            <person name="Morono Y."/>
            <person name="Uchiyama I."/>
            <person name="Ito T."/>
            <person name="Fujiyama A."/>
            <person name="Inagaki F."/>
            <person name="Takami H."/>
        </authorList>
    </citation>
    <scope>NUCLEOTIDE SEQUENCE</scope>
    <source>
        <strain evidence="2">Expedition CK06-06</strain>
    </source>
</reference>
<name>X0W7F5_9ZZZZ</name>
<comment type="caution">
    <text evidence="2">The sequence shown here is derived from an EMBL/GenBank/DDBJ whole genome shotgun (WGS) entry which is preliminary data.</text>
</comment>
<feature type="non-terminal residue" evidence="2">
    <location>
        <position position="91"/>
    </location>
</feature>
<evidence type="ECO:0000259" key="1">
    <source>
        <dbReference type="PROSITE" id="PS51379"/>
    </source>
</evidence>
<dbReference type="Pfam" id="PF13237">
    <property type="entry name" value="Fer4_10"/>
    <property type="match status" value="1"/>
</dbReference>
<dbReference type="Gene3D" id="3.30.70.20">
    <property type="match status" value="1"/>
</dbReference>
<accession>X0W7F5</accession>
<dbReference type="InterPro" id="IPR017896">
    <property type="entry name" value="4Fe4S_Fe-S-bd"/>
</dbReference>
<protein>
    <recommendedName>
        <fullName evidence="1">4Fe-4S ferredoxin-type domain-containing protein</fullName>
    </recommendedName>
</protein>
<feature type="domain" description="4Fe-4S ferredoxin-type" evidence="1">
    <location>
        <begin position="51"/>
        <end position="82"/>
    </location>
</feature>
<sequence>MKEYQVEKEEVKSFKDLIHEVQDRGICGQCGGCVSFCTAGDLHALVLGSDGYPQLVDEEKCQKCGICYLICPQIDVLNDELSKRFTWVPPI</sequence>
<proteinExistence type="predicted"/>
<dbReference type="InterPro" id="IPR017900">
    <property type="entry name" value="4Fe4S_Fe_S_CS"/>
</dbReference>
<dbReference type="EMBL" id="BARS01038254">
    <property type="protein sequence ID" value="GAG20528.1"/>
    <property type="molecule type" value="Genomic_DNA"/>
</dbReference>
<dbReference type="PROSITE" id="PS00198">
    <property type="entry name" value="4FE4S_FER_1"/>
    <property type="match status" value="1"/>
</dbReference>
<dbReference type="SUPFAM" id="SSF54862">
    <property type="entry name" value="4Fe-4S ferredoxins"/>
    <property type="match status" value="1"/>
</dbReference>
<dbReference type="AlphaFoldDB" id="X0W7F5"/>
<dbReference type="PROSITE" id="PS51379">
    <property type="entry name" value="4FE4S_FER_2"/>
    <property type="match status" value="1"/>
</dbReference>
<evidence type="ECO:0000313" key="2">
    <source>
        <dbReference type="EMBL" id="GAG20528.1"/>
    </source>
</evidence>